<evidence type="ECO:0000313" key="4">
    <source>
        <dbReference type="EMBL" id="NYD54890.1"/>
    </source>
</evidence>
<keyword evidence="5" id="KW-1185">Reference proteome</keyword>
<dbReference type="EMBL" id="JACCBH010000001">
    <property type="protein sequence ID" value="NYD54890.1"/>
    <property type="molecule type" value="Genomic_DNA"/>
</dbReference>
<sequence>MSANIAEAKELVAEAGRILHVHGLVDYLGHVSIRVGDQVVIKPKHSPTVRGLSTLTADRIITVDLEGRKQEGEGIPVAETFIHTEIYKARPDVQAVVHTHQHATTVLGVLERPILPLLHIPASYVDEHDFGLYPHAHLVTTPEQGANLAKALGDKTFCHLQNHGIVSVAETLQEATVNALLLEELARTNLEVLQTGLPPRLIPDDELADLREFRGPWPGRWEYFREQTEIALAGR</sequence>
<dbReference type="Pfam" id="PF00596">
    <property type="entry name" value="Aldolase_II"/>
    <property type="match status" value="1"/>
</dbReference>
<dbReference type="Gene3D" id="3.40.225.10">
    <property type="entry name" value="Class II aldolase/adducin N-terminal domain"/>
    <property type="match status" value="1"/>
</dbReference>
<dbReference type="RefSeq" id="WP_179433579.1">
    <property type="nucleotide sequence ID" value="NZ_BAABLC010000002.1"/>
</dbReference>
<feature type="domain" description="Class II aldolase/adducin N-terminal" evidence="3">
    <location>
        <begin position="10"/>
        <end position="190"/>
    </location>
</feature>
<evidence type="ECO:0000256" key="1">
    <source>
        <dbReference type="ARBA" id="ARBA00022723"/>
    </source>
</evidence>
<organism evidence="4 5">
    <name type="scientific">Microbacterium pseudoresistens</name>
    <dbReference type="NCBI Taxonomy" id="640634"/>
    <lineage>
        <taxon>Bacteria</taxon>
        <taxon>Bacillati</taxon>
        <taxon>Actinomycetota</taxon>
        <taxon>Actinomycetes</taxon>
        <taxon>Micrococcales</taxon>
        <taxon>Microbacteriaceae</taxon>
        <taxon>Microbacterium</taxon>
    </lineage>
</organism>
<dbReference type="PANTHER" id="PTHR22789:SF0">
    <property type="entry name" value="3-OXO-TETRONATE 4-PHOSPHATE DECARBOXYLASE-RELATED"/>
    <property type="match status" value="1"/>
</dbReference>
<proteinExistence type="predicted"/>
<dbReference type="GO" id="GO:0016832">
    <property type="term" value="F:aldehyde-lyase activity"/>
    <property type="evidence" value="ECO:0007669"/>
    <property type="project" value="TreeGrafter"/>
</dbReference>
<keyword evidence="1" id="KW-0479">Metal-binding</keyword>
<evidence type="ECO:0000313" key="5">
    <source>
        <dbReference type="Proteomes" id="UP000552045"/>
    </source>
</evidence>
<protein>
    <submittedName>
        <fullName evidence="4">Ribulose-5-phosphate 4-epimerase/fuculose-1-phosphate aldolase</fullName>
    </submittedName>
</protein>
<dbReference type="GO" id="GO:0046872">
    <property type="term" value="F:metal ion binding"/>
    <property type="evidence" value="ECO:0007669"/>
    <property type="project" value="UniProtKB-KW"/>
</dbReference>
<comment type="caution">
    <text evidence="4">The sequence shown here is derived from an EMBL/GenBank/DDBJ whole genome shotgun (WGS) entry which is preliminary data.</text>
</comment>
<dbReference type="GO" id="GO:0005829">
    <property type="term" value="C:cytosol"/>
    <property type="evidence" value="ECO:0007669"/>
    <property type="project" value="TreeGrafter"/>
</dbReference>
<dbReference type="GO" id="GO:0019323">
    <property type="term" value="P:pentose catabolic process"/>
    <property type="evidence" value="ECO:0007669"/>
    <property type="project" value="TreeGrafter"/>
</dbReference>
<accession>A0A7Y9EXJ0</accession>
<dbReference type="InterPro" id="IPR001303">
    <property type="entry name" value="Aldolase_II/adducin_N"/>
</dbReference>
<dbReference type="SMART" id="SM01007">
    <property type="entry name" value="Aldolase_II"/>
    <property type="match status" value="1"/>
</dbReference>
<dbReference type="InterPro" id="IPR036409">
    <property type="entry name" value="Aldolase_II/adducin_N_sf"/>
</dbReference>
<dbReference type="InterPro" id="IPR050197">
    <property type="entry name" value="Aldolase_class_II_sugar_metab"/>
</dbReference>
<evidence type="ECO:0000259" key="3">
    <source>
        <dbReference type="SMART" id="SM01007"/>
    </source>
</evidence>
<gene>
    <name evidence="4" type="ORF">BKA02_001945</name>
</gene>
<dbReference type="PANTHER" id="PTHR22789">
    <property type="entry name" value="FUCULOSE PHOSPHATE ALDOLASE"/>
    <property type="match status" value="1"/>
</dbReference>
<reference evidence="4 5" key="1">
    <citation type="submission" date="2020-07" db="EMBL/GenBank/DDBJ databases">
        <title>Sequencing the genomes of 1000 actinobacteria strains.</title>
        <authorList>
            <person name="Klenk H.-P."/>
        </authorList>
    </citation>
    <scope>NUCLEOTIDE SEQUENCE [LARGE SCALE GENOMIC DNA]</scope>
    <source>
        <strain evidence="4 5">DSM 22185</strain>
    </source>
</reference>
<dbReference type="SUPFAM" id="SSF53639">
    <property type="entry name" value="AraD/HMP-PK domain-like"/>
    <property type="match status" value="1"/>
</dbReference>
<name>A0A7Y9EXJ0_9MICO</name>
<evidence type="ECO:0000256" key="2">
    <source>
        <dbReference type="ARBA" id="ARBA00023239"/>
    </source>
</evidence>
<dbReference type="Proteomes" id="UP000552045">
    <property type="component" value="Unassembled WGS sequence"/>
</dbReference>
<dbReference type="AlphaFoldDB" id="A0A7Y9EXJ0"/>
<keyword evidence="2" id="KW-0456">Lyase</keyword>